<keyword evidence="2" id="KW-1133">Transmembrane helix</keyword>
<keyword evidence="2" id="KW-0812">Transmembrane</keyword>
<dbReference type="EMBL" id="CP016616">
    <property type="protein sequence ID" value="ANY78666.1"/>
    <property type="molecule type" value="Genomic_DNA"/>
</dbReference>
<reference evidence="3" key="1">
    <citation type="submission" date="2016-07" db="EMBL/GenBank/DDBJ databases">
        <title>Microvirga ossetica sp. nov. a new species of rhizobia isolated from root nodules of the legume species Vicia alpestris Steven originated from North Ossetia region in the Caucasus.</title>
        <authorList>
            <person name="Safronova V.I."/>
            <person name="Kuznetsova I.G."/>
            <person name="Sazanova A.L."/>
            <person name="Belimov A."/>
            <person name="Andronov E."/>
            <person name="Osledkin Y.S."/>
            <person name="Onishchuk O.P."/>
            <person name="Kurchak O.N."/>
            <person name="Shaposhnikov A.I."/>
            <person name="Willems A."/>
            <person name="Tikhonovich I.A."/>
        </authorList>
    </citation>
    <scope>NUCLEOTIDE SEQUENCE [LARGE SCALE GENOMIC DNA]</scope>
    <source>
        <strain evidence="3">V5/3M</strain>
    </source>
</reference>
<evidence type="ECO:0000256" key="2">
    <source>
        <dbReference type="SAM" id="Phobius"/>
    </source>
</evidence>
<feature type="transmembrane region" description="Helical" evidence="2">
    <location>
        <begin position="27"/>
        <end position="48"/>
    </location>
</feature>
<organism evidence="3">
    <name type="scientific">Microvirga ossetica</name>
    <dbReference type="NCBI Taxonomy" id="1882682"/>
    <lineage>
        <taxon>Bacteria</taxon>
        <taxon>Pseudomonadati</taxon>
        <taxon>Pseudomonadota</taxon>
        <taxon>Alphaproteobacteria</taxon>
        <taxon>Hyphomicrobiales</taxon>
        <taxon>Methylobacteriaceae</taxon>
        <taxon>Microvirga</taxon>
    </lineage>
</organism>
<keyword evidence="2" id="KW-0472">Membrane</keyword>
<name>A0A1B2EF96_9HYPH</name>
<evidence type="ECO:0000256" key="1">
    <source>
        <dbReference type="SAM" id="MobiDB-lite"/>
    </source>
</evidence>
<feature type="region of interest" description="Disordered" evidence="1">
    <location>
        <begin position="54"/>
        <end position="78"/>
    </location>
</feature>
<proteinExistence type="predicted"/>
<sequence>MIIIYLVAALVGGGVSCVLLWPYGATIALVSMPLCGSLFAILAASLVYMRTSGRAKTSADRSGELDEFRKLQSAERQQ</sequence>
<feature type="compositionally biased region" description="Basic and acidic residues" evidence="1">
    <location>
        <begin position="57"/>
        <end position="78"/>
    </location>
</feature>
<dbReference type="KEGG" id="moc:BB934_10880"/>
<accession>A0A1B2EF96</accession>
<evidence type="ECO:0000313" key="3">
    <source>
        <dbReference type="EMBL" id="ANY78666.1"/>
    </source>
</evidence>
<dbReference type="AlphaFoldDB" id="A0A1B2EF96"/>
<gene>
    <name evidence="3" type="ORF">BB934_10880</name>
</gene>
<protein>
    <submittedName>
        <fullName evidence="3">Uncharacterized protein</fullName>
    </submittedName>
</protein>